<dbReference type="Pfam" id="PF02417">
    <property type="entry name" value="Chromate_transp"/>
    <property type="match status" value="2"/>
</dbReference>
<evidence type="ECO:0000313" key="9">
    <source>
        <dbReference type="Proteomes" id="UP000184339"/>
    </source>
</evidence>
<feature type="transmembrane region" description="Helical" evidence="7">
    <location>
        <begin position="94"/>
        <end position="118"/>
    </location>
</feature>
<evidence type="ECO:0000256" key="6">
    <source>
        <dbReference type="ARBA" id="ARBA00023136"/>
    </source>
</evidence>
<reference evidence="9" key="1">
    <citation type="submission" date="2016-11" db="EMBL/GenBank/DDBJ databases">
        <authorList>
            <person name="Varghese N."/>
            <person name="Submissions S."/>
        </authorList>
    </citation>
    <scope>NUCLEOTIDE SEQUENCE [LARGE SCALE GENOMIC DNA]</scope>
    <source>
        <strain evidence="9">Sac-22</strain>
    </source>
</reference>
<feature type="transmembrane region" description="Helical" evidence="7">
    <location>
        <begin position="68"/>
        <end position="88"/>
    </location>
</feature>
<gene>
    <name evidence="8" type="ORF">SAMN05192549_102199</name>
</gene>
<dbReference type="Proteomes" id="UP000184339">
    <property type="component" value="Unassembled WGS sequence"/>
</dbReference>
<feature type="transmembrane region" description="Helical" evidence="7">
    <location>
        <begin position="310"/>
        <end position="337"/>
    </location>
</feature>
<dbReference type="PANTHER" id="PTHR43663">
    <property type="entry name" value="CHROMATE TRANSPORT PROTEIN-RELATED"/>
    <property type="match status" value="1"/>
</dbReference>
<feature type="transmembrane region" description="Helical" evidence="7">
    <location>
        <begin position="357"/>
        <end position="388"/>
    </location>
</feature>
<accession>A0A1M7KQ35</accession>
<dbReference type="InterPro" id="IPR003370">
    <property type="entry name" value="Chromate_transpt"/>
</dbReference>
<sequence>MRPDPLSMQAAVAPERAIAPVSLWTLALLFLRIGCTGFGGFMAMVAVTQQVLCERRRLLPQADLLDGLALASVLPGPVAVNVAAYAGYRLRGVAGAIIALLCAVLPAFFCMVALGTLYLRYGSSDALRPIFAGIAPAIVAIVLAAGCRLWQGAVHDRRQAALGVGAALVMVWQPGLATTLSVMAVAAAIGYHSYGGRSAPSPALARRAPLAAPQGTRRRWPQRLAMLLVAPLAALALLSASPILLQLLGVFSSMSLLAFGGGYVFIPLLQHTVVEAYHWLTPAEFTDALALTQLSPGPAMISSALIGLKVAGFSGATAASIGMFVPSAMLIVAASGAMQRIRSSTSVQAALSGMRAALSGMVFAAAVTISCSHPLHLATVLVCLAALFALLRLRVDAAVVVLCAALSGWLFF</sequence>
<dbReference type="EMBL" id="FRCX01000002">
    <property type="protein sequence ID" value="SHM67530.1"/>
    <property type="molecule type" value="Genomic_DNA"/>
</dbReference>
<feature type="transmembrane region" description="Helical" evidence="7">
    <location>
        <begin position="250"/>
        <end position="269"/>
    </location>
</feature>
<feature type="transmembrane region" description="Helical" evidence="7">
    <location>
        <begin position="171"/>
        <end position="191"/>
    </location>
</feature>
<dbReference type="PANTHER" id="PTHR43663:SF1">
    <property type="entry name" value="CHROMATE TRANSPORTER"/>
    <property type="match status" value="1"/>
</dbReference>
<dbReference type="PIRSF" id="PIRSF004810">
    <property type="entry name" value="ChrA"/>
    <property type="match status" value="1"/>
</dbReference>
<name>A0A1M7KQ35_9BURK</name>
<feature type="transmembrane region" description="Helical" evidence="7">
    <location>
        <begin position="224"/>
        <end position="244"/>
    </location>
</feature>
<dbReference type="AlphaFoldDB" id="A0A1M7KQ35"/>
<comment type="subcellular location">
    <subcellularLocation>
        <location evidence="1">Cell membrane</location>
        <topology evidence="1">Multi-pass membrane protein</topology>
    </subcellularLocation>
</comment>
<dbReference type="RefSeq" id="WP_072781913.1">
    <property type="nucleotide sequence ID" value="NZ_FRCX01000002.1"/>
</dbReference>
<dbReference type="InterPro" id="IPR052518">
    <property type="entry name" value="CHR_Transporter"/>
</dbReference>
<keyword evidence="6 7" id="KW-0472">Membrane</keyword>
<comment type="similarity">
    <text evidence="2">Belongs to the chromate ion transporter (CHR) (TC 2.A.51) family.</text>
</comment>
<evidence type="ECO:0000256" key="7">
    <source>
        <dbReference type="SAM" id="Phobius"/>
    </source>
</evidence>
<dbReference type="STRING" id="551987.SAMN05192549_102199"/>
<feature type="transmembrane region" description="Helical" evidence="7">
    <location>
        <begin position="130"/>
        <end position="151"/>
    </location>
</feature>
<organism evidence="8 9">
    <name type="scientific">Duganella sacchari</name>
    <dbReference type="NCBI Taxonomy" id="551987"/>
    <lineage>
        <taxon>Bacteria</taxon>
        <taxon>Pseudomonadati</taxon>
        <taxon>Pseudomonadota</taxon>
        <taxon>Betaproteobacteria</taxon>
        <taxon>Burkholderiales</taxon>
        <taxon>Oxalobacteraceae</taxon>
        <taxon>Telluria group</taxon>
        <taxon>Duganella</taxon>
    </lineage>
</organism>
<dbReference type="NCBIfam" id="TIGR00937">
    <property type="entry name" value="2A51"/>
    <property type="match status" value="1"/>
</dbReference>
<keyword evidence="3" id="KW-1003">Cell membrane</keyword>
<protein>
    <submittedName>
        <fullName evidence="8">Chromate transporter</fullName>
    </submittedName>
</protein>
<dbReference type="GO" id="GO:0005886">
    <property type="term" value="C:plasma membrane"/>
    <property type="evidence" value="ECO:0007669"/>
    <property type="project" value="UniProtKB-SubCell"/>
</dbReference>
<evidence type="ECO:0000256" key="3">
    <source>
        <dbReference type="ARBA" id="ARBA00022475"/>
    </source>
</evidence>
<feature type="transmembrane region" description="Helical" evidence="7">
    <location>
        <begin position="23"/>
        <end position="47"/>
    </location>
</feature>
<evidence type="ECO:0000256" key="1">
    <source>
        <dbReference type="ARBA" id="ARBA00004651"/>
    </source>
</evidence>
<evidence type="ECO:0000256" key="2">
    <source>
        <dbReference type="ARBA" id="ARBA00005262"/>
    </source>
</evidence>
<keyword evidence="9" id="KW-1185">Reference proteome</keyword>
<dbReference type="InterPro" id="IPR014047">
    <property type="entry name" value="Chr_Tranpt_l_chain"/>
</dbReference>
<evidence type="ECO:0000256" key="4">
    <source>
        <dbReference type="ARBA" id="ARBA00022692"/>
    </source>
</evidence>
<keyword evidence="4 7" id="KW-0812">Transmembrane</keyword>
<keyword evidence="5 7" id="KW-1133">Transmembrane helix</keyword>
<evidence type="ECO:0000256" key="5">
    <source>
        <dbReference type="ARBA" id="ARBA00022989"/>
    </source>
</evidence>
<proteinExistence type="inferred from homology"/>
<evidence type="ECO:0000313" key="8">
    <source>
        <dbReference type="EMBL" id="SHM67530.1"/>
    </source>
</evidence>
<dbReference type="GO" id="GO:0015109">
    <property type="term" value="F:chromate transmembrane transporter activity"/>
    <property type="evidence" value="ECO:0007669"/>
    <property type="project" value="InterPro"/>
</dbReference>